<dbReference type="Gene3D" id="1.10.340.70">
    <property type="match status" value="1"/>
</dbReference>
<name>A0ABQ5BKS2_9ASTR</name>
<keyword evidence="9" id="KW-1185">Reference proteome</keyword>
<proteinExistence type="predicted"/>
<organism evidence="8 9">
    <name type="scientific">Tanacetum coccineum</name>
    <dbReference type="NCBI Taxonomy" id="301880"/>
    <lineage>
        <taxon>Eukaryota</taxon>
        <taxon>Viridiplantae</taxon>
        <taxon>Streptophyta</taxon>
        <taxon>Embryophyta</taxon>
        <taxon>Tracheophyta</taxon>
        <taxon>Spermatophyta</taxon>
        <taxon>Magnoliopsida</taxon>
        <taxon>eudicotyledons</taxon>
        <taxon>Gunneridae</taxon>
        <taxon>Pentapetalae</taxon>
        <taxon>asterids</taxon>
        <taxon>campanulids</taxon>
        <taxon>Asterales</taxon>
        <taxon>Asteraceae</taxon>
        <taxon>Asteroideae</taxon>
        <taxon>Anthemideae</taxon>
        <taxon>Anthemidinae</taxon>
        <taxon>Tanacetum</taxon>
    </lineage>
</organism>
<dbReference type="Gene3D" id="3.30.420.10">
    <property type="entry name" value="Ribonuclease H-like superfamily/Ribonuclease H"/>
    <property type="match status" value="1"/>
</dbReference>
<reference evidence="8" key="2">
    <citation type="submission" date="2022-01" db="EMBL/GenBank/DDBJ databases">
        <authorList>
            <person name="Yamashiro T."/>
            <person name="Shiraishi A."/>
            <person name="Satake H."/>
            <person name="Nakayama K."/>
        </authorList>
    </citation>
    <scope>NUCLEOTIDE SEQUENCE</scope>
</reference>
<dbReference type="GO" id="GO:0003964">
    <property type="term" value="F:RNA-directed DNA polymerase activity"/>
    <property type="evidence" value="ECO:0007669"/>
    <property type="project" value="UniProtKB-KW"/>
</dbReference>
<dbReference type="InterPro" id="IPR043502">
    <property type="entry name" value="DNA/RNA_pol_sf"/>
</dbReference>
<dbReference type="Proteomes" id="UP001151760">
    <property type="component" value="Unassembled WGS sequence"/>
</dbReference>
<accession>A0ABQ5BKS2</accession>
<protein>
    <submittedName>
        <fullName evidence="8">Reverse transcriptase domain-containing protein</fullName>
    </submittedName>
</protein>
<dbReference type="PROSITE" id="PS50994">
    <property type="entry name" value="INTEGRASE"/>
    <property type="match status" value="1"/>
</dbReference>
<evidence type="ECO:0000256" key="3">
    <source>
        <dbReference type="ARBA" id="ARBA00022722"/>
    </source>
</evidence>
<dbReference type="SUPFAM" id="SSF56672">
    <property type="entry name" value="DNA/RNA polymerases"/>
    <property type="match status" value="1"/>
</dbReference>
<feature type="domain" description="Integrase catalytic" evidence="7">
    <location>
        <begin position="436"/>
        <end position="558"/>
    </location>
</feature>
<sequence length="683" mass="78944">MLGLAWELNKLTVKNRYPLPRIDDLFDQLQGSSIYSKIDLSKKEHEEHLRQILKFLKKEELYAKFSKCEFWISRVQFLGHVIDCRGIHVDPAKIESIKDWASPKTPTEIRQFLGLAGYYRRFIEGFSKIAKSMTKLTQKGVKFDWGDKQEAAFQLLKQKLCSAPILALPEGSEDFIAYCDASKKGLGAVLMQREKVISYASRQLKIHEKNYTTHDLELRAVVFALKIWRHYLYGTKCTVFTDHKSLQHILDQKELNMRQRRWLELLSDYDCEIRYHPGKANVVADALSRKEREPLRVRALVMTIGLDLPKQILKAQTEARKPENIKKEDVGGILVENSKDPEKLRTEKLEPRADGTMCLNGRSWLPCYGDLRTVIMHESHKSKYSIHPGSDKMYQDMKKLYWWPNMKANIATYVSKCLTCAKVKAEHQRPSGLLVQPEIPQWKWDNITMDFVTKLPKSSQGYDTIWVIVDRLTKSAIFMPMRETDPMDKLARIYLKEVVTKHGIPVSIICDRDPRFASNFWRSLQKALGTSLDMSTAYHPQTDGQSERTIQTLEDMLRACVIDFGNVSFHRVLGTRSGQVQLTGPELVQETTERIIQIKQRIQTARDRQKSYADLKRKLMEFQVGDKVMLKVSPWKGVVPELHPRAEQGSQIEPIEFMDCEVKHLRPEAMSQMLRIDGNLAGS</sequence>
<dbReference type="InterPro" id="IPR041588">
    <property type="entry name" value="Integrase_H2C2"/>
</dbReference>
<dbReference type="SUPFAM" id="SSF53098">
    <property type="entry name" value="Ribonuclease H-like"/>
    <property type="match status" value="1"/>
</dbReference>
<dbReference type="InterPro" id="IPR050951">
    <property type="entry name" value="Retrovirus_Pol_polyprotein"/>
</dbReference>
<dbReference type="InterPro" id="IPR041373">
    <property type="entry name" value="RT_RNaseH"/>
</dbReference>
<dbReference type="PANTHER" id="PTHR37984">
    <property type="entry name" value="PROTEIN CBG26694"/>
    <property type="match status" value="1"/>
</dbReference>
<dbReference type="Pfam" id="PF17917">
    <property type="entry name" value="RT_RNaseH"/>
    <property type="match status" value="1"/>
</dbReference>
<dbReference type="CDD" id="cd09274">
    <property type="entry name" value="RNase_HI_RT_Ty3"/>
    <property type="match status" value="1"/>
</dbReference>
<dbReference type="InterPro" id="IPR012337">
    <property type="entry name" value="RNaseH-like_sf"/>
</dbReference>
<keyword evidence="3" id="KW-0540">Nuclease</keyword>
<keyword evidence="5" id="KW-0378">Hydrolase</keyword>
<evidence type="ECO:0000259" key="7">
    <source>
        <dbReference type="PROSITE" id="PS50994"/>
    </source>
</evidence>
<evidence type="ECO:0000313" key="8">
    <source>
        <dbReference type="EMBL" id="GJT15296.1"/>
    </source>
</evidence>
<evidence type="ECO:0000256" key="5">
    <source>
        <dbReference type="ARBA" id="ARBA00022801"/>
    </source>
</evidence>
<dbReference type="EMBL" id="BQNB010013384">
    <property type="protein sequence ID" value="GJT15296.1"/>
    <property type="molecule type" value="Genomic_DNA"/>
</dbReference>
<evidence type="ECO:0000256" key="4">
    <source>
        <dbReference type="ARBA" id="ARBA00022759"/>
    </source>
</evidence>
<dbReference type="InterPro" id="IPR043128">
    <property type="entry name" value="Rev_trsase/Diguanyl_cyclase"/>
</dbReference>
<keyword evidence="1" id="KW-0808">Transferase</keyword>
<gene>
    <name evidence="8" type="ORF">Tco_0874002</name>
</gene>
<dbReference type="Gene3D" id="3.30.70.270">
    <property type="match status" value="3"/>
</dbReference>
<dbReference type="Gene3D" id="3.10.20.370">
    <property type="match status" value="1"/>
</dbReference>
<dbReference type="InterPro" id="IPR036397">
    <property type="entry name" value="RNaseH_sf"/>
</dbReference>
<evidence type="ECO:0000313" key="9">
    <source>
        <dbReference type="Proteomes" id="UP001151760"/>
    </source>
</evidence>
<evidence type="ECO:0000256" key="1">
    <source>
        <dbReference type="ARBA" id="ARBA00022679"/>
    </source>
</evidence>
<dbReference type="InterPro" id="IPR001584">
    <property type="entry name" value="Integrase_cat-core"/>
</dbReference>
<keyword evidence="6 8" id="KW-0695">RNA-directed DNA polymerase</keyword>
<keyword evidence="2" id="KW-0548">Nucleotidyltransferase</keyword>
<evidence type="ECO:0000256" key="6">
    <source>
        <dbReference type="ARBA" id="ARBA00022918"/>
    </source>
</evidence>
<dbReference type="Pfam" id="PF17921">
    <property type="entry name" value="Integrase_H2C2"/>
    <property type="match status" value="1"/>
</dbReference>
<reference evidence="8" key="1">
    <citation type="journal article" date="2022" name="Int. J. Mol. Sci.">
        <title>Draft Genome of Tanacetum Coccineum: Genomic Comparison of Closely Related Tanacetum-Family Plants.</title>
        <authorList>
            <person name="Yamashiro T."/>
            <person name="Shiraishi A."/>
            <person name="Nakayama K."/>
            <person name="Satake H."/>
        </authorList>
    </citation>
    <scope>NUCLEOTIDE SEQUENCE</scope>
</reference>
<dbReference type="PANTHER" id="PTHR37984:SF5">
    <property type="entry name" value="PROTEIN NYNRIN-LIKE"/>
    <property type="match status" value="1"/>
</dbReference>
<evidence type="ECO:0000256" key="2">
    <source>
        <dbReference type="ARBA" id="ARBA00022695"/>
    </source>
</evidence>
<keyword evidence="4" id="KW-0255">Endonuclease</keyword>
<comment type="caution">
    <text evidence="8">The sequence shown here is derived from an EMBL/GenBank/DDBJ whole genome shotgun (WGS) entry which is preliminary data.</text>
</comment>